<organism evidence="2 3">
    <name type="scientific">Aspergillus neoniger (strain CBS 115656)</name>
    <dbReference type="NCBI Taxonomy" id="1448310"/>
    <lineage>
        <taxon>Eukaryota</taxon>
        <taxon>Fungi</taxon>
        <taxon>Dikarya</taxon>
        <taxon>Ascomycota</taxon>
        <taxon>Pezizomycotina</taxon>
        <taxon>Eurotiomycetes</taxon>
        <taxon>Eurotiomycetidae</taxon>
        <taxon>Eurotiales</taxon>
        <taxon>Aspergillaceae</taxon>
        <taxon>Aspergillus</taxon>
        <taxon>Aspergillus subgen. Circumdati</taxon>
    </lineage>
</organism>
<dbReference type="RefSeq" id="XP_025483963.1">
    <property type="nucleotide sequence ID" value="XM_025622337.1"/>
</dbReference>
<evidence type="ECO:0000313" key="3">
    <source>
        <dbReference type="Proteomes" id="UP000247647"/>
    </source>
</evidence>
<name>A0A318YUI1_ASPNB</name>
<proteinExistence type="predicted"/>
<evidence type="ECO:0000256" key="1">
    <source>
        <dbReference type="SAM" id="MobiDB-lite"/>
    </source>
</evidence>
<gene>
    <name evidence="2" type="ORF">BO87DRAFT_372620</name>
</gene>
<feature type="compositionally biased region" description="Basic and acidic residues" evidence="1">
    <location>
        <begin position="53"/>
        <end position="62"/>
    </location>
</feature>
<feature type="non-terminal residue" evidence="2">
    <location>
        <position position="95"/>
    </location>
</feature>
<feature type="region of interest" description="Disordered" evidence="1">
    <location>
        <begin position="1"/>
        <end position="95"/>
    </location>
</feature>
<dbReference type="EMBL" id="KZ821447">
    <property type="protein sequence ID" value="PYH38485.1"/>
    <property type="molecule type" value="Genomic_DNA"/>
</dbReference>
<feature type="compositionally biased region" description="Polar residues" evidence="1">
    <location>
        <begin position="14"/>
        <end position="24"/>
    </location>
</feature>
<dbReference type="AlphaFoldDB" id="A0A318YUI1"/>
<dbReference type="GeneID" id="37124793"/>
<dbReference type="Proteomes" id="UP000247647">
    <property type="component" value="Unassembled WGS sequence"/>
</dbReference>
<sequence length="95" mass="10322">MEGGGGNEEDSSSHPLNLPNQTRPFSARTHVRDKVLNMQSLQPPTPRHLRSGSRPEKEGKAADDDDGGGWALGLSGTRKRGGKDTARKTKRKAYL</sequence>
<evidence type="ECO:0000313" key="2">
    <source>
        <dbReference type="EMBL" id="PYH38485.1"/>
    </source>
</evidence>
<reference evidence="2" key="1">
    <citation type="submission" date="2016-12" db="EMBL/GenBank/DDBJ databases">
        <title>The genomes of Aspergillus section Nigri reveals drivers in fungal speciation.</title>
        <authorList>
            <consortium name="DOE Joint Genome Institute"/>
            <person name="Vesth T.C."/>
            <person name="Nybo J."/>
            <person name="Theobald S."/>
            <person name="Brandl J."/>
            <person name="Frisvad J.C."/>
            <person name="Nielsen K.F."/>
            <person name="Lyhne E.K."/>
            <person name="Kogle M.E."/>
            <person name="Kuo A."/>
            <person name="Riley R."/>
            <person name="Clum A."/>
            <person name="Nolan M."/>
            <person name="Lipzen A."/>
            <person name="Salamov A."/>
            <person name="Henrissat B."/>
            <person name="Wiebenga A."/>
            <person name="De Vries R.P."/>
            <person name="Grigoriev I.V."/>
            <person name="Mortensen U.H."/>
            <person name="Andersen M.R."/>
            <person name="Baker S.E."/>
        </authorList>
    </citation>
    <scope>NUCLEOTIDE SEQUENCE [LARGE SCALE GENOMIC DNA]</scope>
    <source>
        <strain evidence="2">CBS 115656</strain>
    </source>
</reference>
<keyword evidence="3" id="KW-1185">Reference proteome</keyword>
<protein>
    <submittedName>
        <fullName evidence="2">Uncharacterized protein</fullName>
    </submittedName>
</protein>
<accession>A0A318YUI1</accession>